<accession>A0A448WV00</accession>
<comment type="caution">
    <text evidence="1">The sequence shown here is derived from an EMBL/GenBank/DDBJ whole genome shotgun (WGS) entry which is preliminary data.</text>
</comment>
<dbReference type="AlphaFoldDB" id="A0A448WV00"/>
<sequence length="163" mass="18417">MLFELPTDCLRRILQSDYLTLLHGELELVAFISTWHVRRVEALQSDGLSLGQAVDTFNEQEKVCSALLHDCVRFPLLDMTLMQTWIEAVQCGNLTNQTISTSPLAELSNHVLEGSVEQVQSALVERRGIDEVAAAKRWGRHVSFCHSVQKCYALFDAMHHHIS</sequence>
<reference evidence="1" key="1">
    <citation type="submission" date="2018-11" db="EMBL/GenBank/DDBJ databases">
        <authorList>
            <consortium name="Pathogen Informatics"/>
        </authorList>
    </citation>
    <scope>NUCLEOTIDE SEQUENCE</scope>
</reference>
<organism evidence="1 2">
    <name type="scientific">Protopolystoma xenopodis</name>
    <dbReference type="NCBI Taxonomy" id="117903"/>
    <lineage>
        <taxon>Eukaryota</taxon>
        <taxon>Metazoa</taxon>
        <taxon>Spiralia</taxon>
        <taxon>Lophotrochozoa</taxon>
        <taxon>Platyhelminthes</taxon>
        <taxon>Monogenea</taxon>
        <taxon>Polyopisthocotylea</taxon>
        <taxon>Polystomatidea</taxon>
        <taxon>Polystomatidae</taxon>
        <taxon>Protopolystoma</taxon>
    </lineage>
</organism>
<proteinExistence type="predicted"/>
<gene>
    <name evidence="1" type="ORF">PXEA_LOCUS14384</name>
</gene>
<dbReference type="Proteomes" id="UP000784294">
    <property type="component" value="Unassembled WGS sequence"/>
</dbReference>
<evidence type="ECO:0000313" key="1">
    <source>
        <dbReference type="EMBL" id="VEL20944.1"/>
    </source>
</evidence>
<dbReference type="EMBL" id="CAAALY010048736">
    <property type="protein sequence ID" value="VEL20944.1"/>
    <property type="molecule type" value="Genomic_DNA"/>
</dbReference>
<name>A0A448WV00_9PLAT</name>
<keyword evidence="2" id="KW-1185">Reference proteome</keyword>
<evidence type="ECO:0000313" key="2">
    <source>
        <dbReference type="Proteomes" id="UP000784294"/>
    </source>
</evidence>
<protein>
    <submittedName>
        <fullName evidence="1">Uncharacterized protein</fullName>
    </submittedName>
</protein>